<gene>
    <name evidence="4" type="ORF">SAMN04488085_12316</name>
</gene>
<feature type="domain" description="Acyltransferase 3" evidence="3">
    <location>
        <begin position="11"/>
        <end position="358"/>
    </location>
</feature>
<dbReference type="InParanoid" id="A0A1I4LPZ2"/>
<dbReference type="STRING" id="504800.SAMN04488085_12316"/>
<protein>
    <submittedName>
        <fullName evidence="4">Peptidoglycan/LPS O-acetylase OafA/YrhL, contains acyltransferase and SGNH-hydrolase domains</fullName>
    </submittedName>
</protein>
<feature type="transmembrane region" description="Helical" evidence="2">
    <location>
        <begin position="337"/>
        <end position="357"/>
    </location>
</feature>
<dbReference type="AlphaFoldDB" id="A0A1I4LPZ2"/>
<dbReference type="Pfam" id="PF01757">
    <property type="entry name" value="Acyl_transf_3"/>
    <property type="match status" value="1"/>
</dbReference>
<dbReference type="PANTHER" id="PTHR23028">
    <property type="entry name" value="ACETYLTRANSFERASE"/>
    <property type="match status" value="1"/>
</dbReference>
<evidence type="ECO:0000313" key="4">
    <source>
        <dbReference type="EMBL" id="SFL92906.1"/>
    </source>
</evidence>
<feature type="transmembrane region" description="Helical" evidence="2">
    <location>
        <begin position="102"/>
        <end position="120"/>
    </location>
</feature>
<dbReference type="GO" id="GO:0016020">
    <property type="term" value="C:membrane"/>
    <property type="evidence" value="ECO:0007669"/>
    <property type="project" value="TreeGrafter"/>
</dbReference>
<evidence type="ECO:0000256" key="1">
    <source>
        <dbReference type="SAM" id="MobiDB-lite"/>
    </source>
</evidence>
<feature type="transmembrane region" description="Helical" evidence="2">
    <location>
        <begin position="209"/>
        <end position="232"/>
    </location>
</feature>
<evidence type="ECO:0000256" key="2">
    <source>
        <dbReference type="SAM" id="Phobius"/>
    </source>
</evidence>
<keyword evidence="4" id="KW-0012">Acyltransferase</keyword>
<feature type="transmembrane region" description="Helical" evidence="2">
    <location>
        <begin position="307"/>
        <end position="331"/>
    </location>
</feature>
<dbReference type="PANTHER" id="PTHR23028:SF131">
    <property type="entry name" value="BLR2367 PROTEIN"/>
    <property type="match status" value="1"/>
</dbReference>
<sequence length="417" mass="44307">MNAAGRGHRLASLDGLRGLAALVVVVHHCALTLPSLAAQFLGPNSTSPAWWLTYTPAYLAWAGREAVLVFFVLSGLVLALPRLSGGRSGGWSRYYRKRMVRLYVPVLAAVAFTGIVLALVPRTPGAGWSWWMLAHTAPLGPVDLAHDAVLVAGTGWANSALWSLKYEVLFSLLLPVFVLVARRVVLPLWVSVPVVLAGIGWAASAGYELVSYLAVFGVGVLLAQQLGTLSRWAAWIDGLRTRGVAWAGLLILALTMLLGEVWARLATPDPFHWWLLGRPAAVLGAGLLVVCCLHAPGPRRLLSARPLQWLGTVSFALYLVHEPIVVSVATVTGPTKVGVLVTLVAGTALSLGAAVLFHRAVERPSMRLADRLGRSTRPAAPAPVPPRPAATDTVLLGLRTRPAVPPTRVPARAGRSA</sequence>
<dbReference type="Proteomes" id="UP000199152">
    <property type="component" value="Unassembled WGS sequence"/>
</dbReference>
<keyword evidence="4" id="KW-0378">Hydrolase</keyword>
<evidence type="ECO:0000313" key="5">
    <source>
        <dbReference type="Proteomes" id="UP000199152"/>
    </source>
</evidence>
<dbReference type="InterPro" id="IPR002656">
    <property type="entry name" value="Acyl_transf_3_dom"/>
</dbReference>
<dbReference type="GO" id="GO:0000271">
    <property type="term" value="P:polysaccharide biosynthetic process"/>
    <property type="evidence" value="ECO:0007669"/>
    <property type="project" value="TreeGrafter"/>
</dbReference>
<evidence type="ECO:0000259" key="3">
    <source>
        <dbReference type="Pfam" id="PF01757"/>
    </source>
</evidence>
<dbReference type="InterPro" id="IPR050879">
    <property type="entry name" value="Acyltransferase_3"/>
</dbReference>
<feature type="transmembrane region" description="Helical" evidence="2">
    <location>
        <begin position="271"/>
        <end position="295"/>
    </location>
</feature>
<organism evidence="4 5">
    <name type="scientific">Geodermatophilus ruber</name>
    <dbReference type="NCBI Taxonomy" id="504800"/>
    <lineage>
        <taxon>Bacteria</taxon>
        <taxon>Bacillati</taxon>
        <taxon>Actinomycetota</taxon>
        <taxon>Actinomycetes</taxon>
        <taxon>Geodermatophilales</taxon>
        <taxon>Geodermatophilaceae</taxon>
        <taxon>Geodermatophilus</taxon>
    </lineage>
</organism>
<keyword evidence="2" id="KW-0812">Transmembrane</keyword>
<dbReference type="EMBL" id="FOSW01000023">
    <property type="protein sequence ID" value="SFL92906.1"/>
    <property type="molecule type" value="Genomic_DNA"/>
</dbReference>
<name>A0A1I4LPZ2_9ACTN</name>
<keyword evidence="5" id="KW-1185">Reference proteome</keyword>
<accession>A0A1I4LPZ2</accession>
<keyword evidence="2" id="KW-0472">Membrane</keyword>
<proteinExistence type="predicted"/>
<feature type="region of interest" description="Disordered" evidence="1">
    <location>
        <begin position="375"/>
        <end position="417"/>
    </location>
</feature>
<dbReference type="RefSeq" id="WP_177212956.1">
    <property type="nucleotide sequence ID" value="NZ_FOSW01000023.1"/>
</dbReference>
<dbReference type="GO" id="GO:0016787">
    <property type="term" value="F:hydrolase activity"/>
    <property type="evidence" value="ECO:0007669"/>
    <property type="project" value="UniProtKB-KW"/>
</dbReference>
<feature type="transmembrane region" description="Helical" evidence="2">
    <location>
        <begin position="160"/>
        <end position="179"/>
    </location>
</feature>
<feature type="transmembrane region" description="Helical" evidence="2">
    <location>
        <begin position="186"/>
        <end position="203"/>
    </location>
</feature>
<feature type="transmembrane region" description="Helical" evidence="2">
    <location>
        <begin position="20"/>
        <end position="41"/>
    </location>
</feature>
<reference evidence="4 5" key="1">
    <citation type="submission" date="2016-10" db="EMBL/GenBank/DDBJ databases">
        <authorList>
            <person name="de Groot N.N."/>
        </authorList>
    </citation>
    <scope>NUCLEOTIDE SEQUENCE [LARGE SCALE GENOMIC DNA]</scope>
    <source>
        <strain evidence="4 5">DSM 45317</strain>
    </source>
</reference>
<feature type="transmembrane region" description="Helical" evidence="2">
    <location>
        <begin position="244"/>
        <end position="265"/>
    </location>
</feature>
<keyword evidence="2" id="KW-1133">Transmembrane helix</keyword>
<dbReference type="GO" id="GO:0016747">
    <property type="term" value="F:acyltransferase activity, transferring groups other than amino-acyl groups"/>
    <property type="evidence" value="ECO:0007669"/>
    <property type="project" value="InterPro"/>
</dbReference>
<keyword evidence="4" id="KW-0808">Transferase</keyword>
<feature type="transmembrane region" description="Helical" evidence="2">
    <location>
        <begin position="61"/>
        <end position="81"/>
    </location>
</feature>